<dbReference type="GO" id="GO:0005739">
    <property type="term" value="C:mitochondrion"/>
    <property type="evidence" value="ECO:0007669"/>
    <property type="project" value="TreeGrafter"/>
</dbReference>
<dbReference type="OrthoDB" id="391988at2759"/>
<feature type="non-terminal residue" evidence="1">
    <location>
        <position position="74"/>
    </location>
</feature>
<dbReference type="GeneID" id="54482615"/>
<organism evidence="1 2">
    <name type="scientific">Pseudovirgaria hyperparasitica</name>
    <dbReference type="NCBI Taxonomy" id="470096"/>
    <lineage>
        <taxon>Eukaryota</taxon>
        <taxon>Fungi</taxon>
        <taxon>Dikarya</taxon>
        <taxon>Ascomycota</taxon>
        <taxon>Pezizomycotina</taxon>
        <taxon>Dothideomycetes</taxon>
        <taxon>Dothideomycetes incertae sedis</taxon>
        <taxon>Acrospermales</taxon>
        <taxon>Acrospermaceae</taxon>
        <taxon>Pseudovirgaria</taxon>
    </lineage>
</organism>
<dbReference type="PANTHER" id="PTHR46498:SF1">
    <property type="entry name" value="GTP-BINDING PROTEIN 8"/>
    <property type="match status" value="1"/>
</dbReference>
<dbReference type="PANTHER" id="PTHR46498">
    <property type="entry name" value="GTP-BINDING PROTEIN 8"/>
    <property type="match status" value="1"/>
</dbReference>
<proteinExistence type="predicted"/>
<evidence type="ECO:0000313" key="2">
    <source>
        <dbReference type="Proteomes" id="UP000799437"/>
    </source>
</evidence>
<gene>
    <name evidence="1" type="ORF">EJ05DRAFT_431908</name>
</gene>
<dbReference type="Gene3D" id="3.40.50.300">
    <property type="entry name" value="P-loop containing nucleotide triphosphate hydrolases"/>
    <property type="match status" value="1"/>
</dbReference>
<dbReference type="RefSeq" id="XP_033597165.1">
    <property type="nucleotide sequence ID" value="XM_033741561.1"/>
</dbReference>
<accession>A0A6A6VYC3</accession>
<dbReference type="InterPro" id="IPR027417">
    <property type="entry name" value="P-loop_NTPase"/>
</dbReference>
<protein>
    <recommendedName>
        <fullName evidence="3">EngB-type G domain-containing protein</fullName>
    </recommendedName>
</protein>
<dbReference type="AlphaFoldDB" id="A0A6A6VYC3"/>
<dbReference type="InterPro" id="IPR052279">
    <property type="entry name" value="EngB_GTPase"/>
</dbReference>
<keyword evidence="2" id="KW-1185">Reference proteome</keyword>
<dbReference type="EMBL" id="ML996579">
    <property type="protein sequence ID" value="KAF2754714.1"/>
    <property type="molecule type" value="Genomic_DNA"/>
</dbReference>
<evidence type="ECO:0008006" key="3">
    <source>
        <dbReference type="Google" id="ProtNLM"/>
    </source>
</evidence>
<evidence type="ECO:0000313" key="1">
    <source>
        <dbReference type="EMBL" id="KAF2754714.1"/>
    </source>
</evidence>
<dbReference type="Proteomes" id="UP000799437">
    <property type="component" value="Unassembled WGS sequence"/>
</dbReference>
<sequence>MPGYGYGSRAEWGVEIVKYLQRREQLGMRFLLIDAEVGVQGGDRRVLEILVRGGLAFTLVLSKVDRIVGGEWGE</sequence>
<name>A0A6A6VYC3_9PEZI</name>
<reference evidence="1" key="1">
    <citation type="journal article" date="2020" name="Stud. Mycol.">
        <title>101 Dothideomycetes genomes: a test case for predicting lifestyles and emergence of pathogens.</title>
        <authorList>
            <person name="Haridas S."/>
            <person name="Albert R."/>
            <person name="Binder M."/>
            <person name="Bloem J."/>
            <person name="Labutti K."/>
            <person name="Salamov A."/>
            <person name="Andreopoulos B."/>
            <person name="Baker S."/>
            <person name="Barry K."/>
            <person name="Bills G."/>
            <person name="Bluhm B."/>
            <person name="Cannon C."/>
            <person name="Castanera R."/>
            <person name="Culley D."/>
            <person name="Daum C."/>
            <person name="Ezra D."/>
            <person name="Gonzalez J."/>
            <person name="Henrissat B."/>
            <person name="Kuo A."/>
            <person name="Liang C."/>
            <person name="Lipzen A."/>
            <person name="Lutzoni F."/>
            <person name="Magnuson J."/>
            <person name="Mondo S."/>
            <person name="Nolan M."/>
            <person name="Ohm R."/>
            <person name="Pangilinan J."/>
            <person name="Park H.-J."/>
            <person name="Ramirez L."/>
            <person name="Alfaro M."/>
            <person name="Sun H."/>
            <person name="Tritt A."/>
            <person name="Yoshinaga Y."/>
            <person name="Zwiers L.-H."/>
            <person name="Turgeon B."/>
            <person name="Goodwin S."/>
            <person name="Spatafora J."/>
            <person name="Crous P."/>
            <person name="Grigoriev I."/>
        </authorList>
    </citation>
    <scope>NUCLEOTIDE SEQUENCE</scope>
    <source>
        <strain evidence="1">CBS 121739</strain>
    </source>
</reference>